<feature type="transmembrane region" description="Helical" evidence="1">
    <location>
        <begin position="222"/>
        <end position="245"/>
    </location>
</feature>
<feature type="domain" description="GGDEF" evidence="3">
    <location>
        <begin position="352"/>
        <end position="483"/>
    </location>
</feature>
<feature type="transmembrane region" description="Helical" evidence="1">
    <location>
        <begin position="64"/>
        <end position="84"/>
    </location>
</feature>
<keyword evidence="5" id="KW-1185">Reference proteome</keyword>
<dbReference type="EMBL" id="BOMV01000015">
    <property type="protein sequence ID" value="GIE94608.1"/>
    <property type="molecule type" value="Genomic_DNA"/>
</dbReference>
<dbReference type="InterPro" id="IPR052155">
    <property type="entry name" value="Biofilm_reg_signaling"/>
</dbReference>
<evidence type="ECO:0000256" key="1">
    <source>
        <dbReference type="SAM" id="Phobius"/>
    </source>
</evidence>
<dbReference type="InterPro" id="IPR000160">
    <property type="entry name" value="GGDEF_dom"/>
</dbReference>
<organism evidence="4 5">
    <name type="scientific">Paractinoplanes rishiriensis</name>
    <dbReference type="NCBI Taxonomy" id="1050105"/>
    <lineage>
        <taxon>Bacteria</taxon>
        <taxon>Bacillati</taxon>
        <taxon>Actinomycetota</taxon>
        <taxon>Actinomycetes</taxon>
        <taxon>Micromonosporales</taxon>
        <taxon>Micromonosporaceae</taxon>
        <taxon>Paractinoplanes</taxon>
    </lineage>
</organism>
<evidence type="ECO:0000259" key="2">
    <source>
        <dbReference type="PROSITE" id="PS50883"/>
    </source>
</evidence>
<dbReference type="PROSITE" id="PS50883">
    <property type="entry name" value="EAL"/>
    <property type="match status" value="1"/>
</dbReference>
<evidence type="ECO:0000313" key="5">
    <source>
        <dbReference type="Proteomes" id="UP000636960"/>
    </source>
</evidence>
<keyword evidence="1" id="KW-0812">Transmembrane</keyword>
<feature type="transmembrane region" description="Helical" evidence="1">
    <location>
        <begin position="12"/>
        <end position="28"/>
    </location>
</feature>
<dbReference type="SMART" id="SM00267">
    <property type="entry name" value="GGDEF"/>
    <property type="match status" value="1"/>
</dbReference>
<dbReference type="InterPro" id="IPR001633">
    <property type="entry name" value="EAL_dom"/>
</dbReference>
<evidence type="ECO:0000313" key="4">
    <source>
        <dbReference type="EMBL" id="GIE94608.1"/>
    </source>
</evidence>
<evidence type="ECO:0000259" key="3">
    <source>
        <dbReference type="PROSITE" id="PS50887"/>
    </source>
</evidence>
<dbReference type="InterPro" id="IPR029787">
    <property type="entry name" value="Nucleotide_cyclase"/>
</dbReference>
<dbReference type="PANTHER" id="PTHR44757:SF2">
    <property type="entry name" value="BIOFILM ARCHITECTURE MAINTENANCE PROTEIN MBAA"/>
    <property type="match status" value="1"/>
</dbReference>
<protein>
    <submittedName>
        <fullName evidence="4">GGDEF-domain containing protein</fullName>
    </submittedName>
</protein>
<dbReference type="AlphaFoldDB" id="A0A919JWW0"/>
<dbReference type="CDD" id="cd01949">
    <property type="entry name" value="GGDEF"/>
    <property type="match status" value="1"/>
</dbReference>
<name>A0A919JWW0_9ACTN</name>
<keyword evidence="1" id="KW-0472">Membrane</keyword>
<dbReference type="Proteomes" id="UP000636960">
    <property type="component" value="Unassembled WGS sequence"/>
</dbReference>
<dbReference type="RefSeq" id="WP_203780932.1">
    <property type="nucleotide sequence ID" value="NZ_BOMV01000015.1"/>
</dbReference>
<keyword evidence="1" id="KW-1133">Transmembrane helix</keyword>
<dbReference type="InterPro" id="IPR043128">
    <property type="entry name" value="Rev_trsase/Diguanyl_cyclase"/>
</dbReference>
<dbReference type="InterPro" id="IPR035919">
    <property type="entry name" value="EAL_sf"/>
</dbReference>
<dbReference type="PANTHER" id="PTHR44757">
    <property type="entry name" value="DIGUANYLATE CYCLASE DGCP"/>
    <property type="match status" value="1"/>
</dbReference>
<sequence>MQSSRRPLVQNGVWLLCLAALTSLQIVPAQAPRLHAVMMMLVTVGGTVFHVVRAVRLRGHARRVWSLTAAGLACWAYAEVAVGIDSLRTGVTVERDLPTNLLNMMALVFAVAAMLAIPTAPGSAAGRLRMLLDGLIAASALFGVVWVLVLKPMIKIVGETTAIWDITYPVAAIAVLAVGVVLMAGTRRRDAGAMVALTGGVLVVTVALLIELTSEITLRPDLMTWALDGYILAAGLIAVAPRFALPRREHREWRPASTAFGVLPYLPMALYLLVCLVPTFAGQDLDRPAVWAGTVLVCAVLARQFLTIRRNIALSRDLAEERARFAYEAAHDPLTGLPNRAQLNEELDRAPAGAVLLMIDLDGFKAVNDTLGHAAGDQLLVVIADRLNTVVAPHGALCARLGGDEFAVLLHYGGLEGARDLARTLLEQCAAPVPLDGRIATVRASIGIAVAGAGRPAALLREADLALYEAKHRGKGQFRVFDQHLSAAAEEQRRLEAELGAALAGGQFALAYQPVVDLATGRTTGVEQLLRWHHPRLGVLGAEAFLPAAADAGLLPEIDRWVVDAGVADLARWRAADPDFQISLHLSSRYLSCGTVADDLRQALAVHRQPATSVYVRIGDGSDLAELAPVLAEVRAIGVRVVLDRFGVGHSAVAHLRDLEVDGIKLHPAFLREVATSPESADLLGAVIARAASLGLACVAGGVTSAADAEHLRRIGCRAAHGSLFGEPVPAGRVPVQDQITYA</sequence>
<dbReference type="SUPFAM" id="SSF55073">
    <property type="entry name" value="Nucleotide cyclase"/>
    <property type="match status" value="1"/>
</dbReference>
<dbReference type="NCBIfam" id="TIGR00254">
    <property type="entry name" value="GGDEF"/>
    <property type="match status" value="1"/>
</dbReference>
<feature type="transmembrane region" description="Helical" evidence="1">
    <location>
        <begin position="166"/>
        <end position="184"/>
    </location>
</feature>
<comment type="caution">
    <text evidence="4">The sequence shown here is derived from an EMBL/GenBank/DDBJ whole genome shotgun (WGS) entry which is preliminary data.</text>
</comment>
<feature type="transmembrane region" description="Helical" evidence="1">
    <location>
        <begin position="134"/>
        <end position="154"/>
    </location>
</feature>
<feature type="transmembrane region" description="Helical" evidence="1">
    <location>
        <begin position="34"/>
        <end position="52"/>
    </location>
</feature>
<reference evidence="4" key="1">
    <citation type="submission" date="2021-01" db="EMBL/GenBank/DDBJ databases">
        <title>Whole genome shotgun sequence of Actinoplanes rishiriensis NBRC 108556.</title>
        <authorList>
            <person name="Komaki H."/>
            <person name="Tamura T."/>
        </authorList>
    </citation>
    <scope>NUCLEOTIDE SEQUENCE</scope>
    <source>
        <strain evidence="4">NBRC 108556</strain>
    </source>
</reference>
<feature type="transmembrane region" description="Helical" evidence="1">
    <location>
        <begin position="104"/>
        <end position="122"/>
    </location>
</feature>
<dbReference type="SMART" id="SM00052">
    <property type="entry name" value="EAL"/>
    <property type="match status" value="1"/>
</dbReference>
<gene>
    <name evidence="4" type="ORF">Ari01nite_20730</name>
</gene>
<dbReference type="Gene3D" id="3.20.20.450">
    <property type="entry name" value="EAL domain"/>
    <property type="match status" value="1"/>
</dbReference>
<feature type="transmembrane region" description="Helical" evidence="1">
    <location>
        <begin position="257"/>
        <end position="282"/>
    </location>
</feature>
<feature type="domain" description="EAL" evidence="2">
    <location>
        <begin position="492"/>
        <end position="742"/>
    </location>
</feature>
<dbReference type="Pfam" id="PF00990">
    <property type="entry name" value="GGDEF"/>
    <property type="match status" value="1"/>
</dbReference>
<feature type="transmembrane region" description="Helical" evidence="1">
    <location>
        <begin position="191"/>
        <end position="210"/>
    </location>
</feature>
<proteinExistence type="predicted"/>
<dbReference type="Gene3D" id="3.30.70.270">
    <property type="match status" value="1"/>
</dbReference>
<dbReference type="SUPFAM" id="SSF141868">
    <property type="entry name" value="EAL domain-like"/>
    <property type="match status" value="1"/>
</dbReference>
<dbReference type="Pfam" id="PF00563">
    <property type="entry name" value="EAL"/>
    <property type="match status" value="1"/>
</dbReference>
<dbReference type="CDD" id="cd01948">
    <property type="entry name" value="EAL"/>
    <property type="match status" value="1"/>
</dbReference>
<dbReference type="PROSITE" id="PS50887">
    <property type="entry name" value="GGDEF"/>
    <property type="match status" value="1"/>
</dbReference>
<accession>A0A919JWW0</accession>